<keyword evidence="3" id="KW-0378">Hydrolase</keyword>
<dbReference type="InterPro" id="IPR020847">
    <property type="entry name" value="AP_endonuclease_F1_BS"/>
</dbReference>
<evidence type="ECO:0000313" key="9">
    <source>
        <dbReference type="EMBL" id="OGM60409.1"/>
    </source>
</evidence>
<feature type="active site" description="Proton donor/acceptor" evidence="5">
    <location>
        <position position="145"/>
    </location>
</feature>
<evidence type="ECO:0000259" key="8">
    <source>
        <dbReference type="Pfam" id="PF03372"/>
    </source>
</evidence>
<sequence>MKLISWNVNGLRSAEPHFLEFLGSENPDIVLLQEIKADPGQLSCSLTNLDNYYVFFNPAQKKGYAGVAAYSRLKPLKIENRIGIDRFDNEGRFLELIFPNFTLINIYMPHGGRRKENMDYKLAVYSHLAKFLRSGGNKDMILVGDFNVAHKEIDLARPRQNNKNTMFTLQERTKIDELIDLGFVDSFRVLNQEGGYYSWFPYGFRARERNLGWRIDYEFVSKNLKSKVRSSSILKEFGGSDHCPVLLEIDL</sequence>
<feature type="active site" evidence="5">
    <location>
        <position position="107"/>
    </location>
</feature>
<feature type="binding site" evidence="6">
    <location>
        <position position="34"/>
    </location>
    <ligand>
        <name>Mg(2+)</name>
        <dbReference type="ChEBI" id="CHEBI:18420"/>
        <label>1</label>
    </ligand>
</feature>
<dbReference type="GO" id="GO:0046872">
    <property type="term" value="F:metal ion binding"/>
    <property type="evidence" value="ECO:0007669"/>
    <property type="project" value="UniProtKB-KW"/>
</dbReference>
<dbReference type="InterPro" id="IPR005135">
    <property type="entry name" value="Endo/exonuclease/phosphatase"/>
</dbReference>
<dbReference type="InterPro" id="IPR036691">
    <property type="entry name" value="Endo/exonu/phosph_ase_sf"/>
</dbReference>
<dbReference type="PROSITE" id="PS51435">
    <property type="entry name" value="AP_NUCLEASE_F1_4"/>
    <property type="match status" value="1"/>
</dbReference>
<dbReference type="STRING" id="1802517.A2892_00020"/>
<reference evidence="9 10" key="1">
    <citation type="journal article" date="2016" name="Nat. Commun.">
        <title>Thousands of microbial genomes shed light on interconnected biogeochemical processes in an aquifer system.</title>
        <authorList>
            <person name="Anantharaman K."/>
            <person name="Brown C.T."/>
            <person name="Hug L.A."/>
            <person name="Sharon I."/>
            <person name="Castelle C.J."/>
            <person name="Probst A.J."/>
            <person name="Thomas B.C."/>
            <person name="Singh A."/>
            <person name="Wilkins M.J."/>
            <person name="Karaoz U."/>
            <person name="Brodie E.L."/>
            <person name="Williams K.H."/>
            <person name="Hubbard S.S."/>
            <person name="Banfield J.F."/>
        </authorList>
    </citation>
    <scope>NUCLEOTIDE SEQUENCE [LARGE SCALE GENOMIC DNA]</scope>
</reference>
<accession>A0A1F8B9Q7</accession>
<keyword evidence="4 6" id="KW-0460">Magnesium</keyword>
<feature type="binding site" evidence="6">
    <location>
        <position position="241"/>
    </location>
    <ligand>
        <name>Mg(2+)</name>
        <dbReference type="ChEBI" id="CHEBI:18420"/>
        <label>1</label>
    </ligand>
</feature>
<dbReference type="EMBL" id="MGHD01000004">
    <property type="protein sequence ID" value="OGM60409.1"/>
    <property type="molecule type" value="Genomic_DNA"/>
</dbReference>
<dbReference type="PANTHER" id="PTHR22748:SF6">
    <property type="entry name" value="DNA-(APURINIC OR APYRIMIDINIC SITE) ENDONUCLEASE"/>
    <property type="match status" value="1"/>
</dbReference>
<feature type="site" description="Transition state stabilizer" evidence="7">
    <location>
        <position position="147"/>
    </location>
</feature>
<gene>
    <name evidence="9" type="ORF">A2892_00020</name>
</gene>
<feature type="active site" description="Proton acceptor" evidence="5">
    <location>
        <position position="242"/>
    </location>
</feature>
<evidence type="ECO:0000256" key="3">
    <source>
        <dbReference type="ARBA" id="ARBA00022801"/>
    </source>
</evidence>
<feature type="binding site" evidence="6">
    <location>
        <position position="242"/>
    </location>
    <ligand>
        <name>Mg(2+)</name>
        <dbReference type="ChEBI" id="CHEBI:18420"/>
        <label>1</label>
    </ligand>
</feature>
<comment type="similarity">
    <text evidence="1">Belongs to the DNA repair enzymes AP/ExoA family.</text>
</comment>
<dbReference type="NCBIfam" id="TIGR00195">
    <property type="entry name" value="exoDNase_III"/>
    <property type="match status" value="1"/>
</dbReference>
<dbReference type="PANTHER" id="PTHR22748">
    <property type="entry name" value="AP ENDONUCLEASE"/>
    <property type="match status" value="1"/>
</dbReference>
<evidence type="ECO:0000256" key="4">
    <source>
        <dbReference type="ARBA" id="ARBA00022842"/>
    </source>
</evidence>
<feature type="binding site" evidence="6">
    <location>
        <position position="147"/>
    </location>
    <ligand>
        <name>Mg(2+)</name>
        <dbReference type="ChEBI" id="CHEBI:18420"/>
        <label>1</label>
    </ligand>
</feature>
<keyword evidence="2 6" id="KW-0479">Metal-binding</keyword>
<evidence type="ECO:0000313" key="10">
    <source>
        <dbReference type="Proteomes" id="UP000176404"/>
    </source>
</evidence>
<dbReference type="Gene3D" id="3.60.10.10">
    <property type="entry name" value="Endonuclease/exonuclease/phosphatase"/>
    <property type="match status" value="1"/>
</dbReference>
<name>A0A1F8B9Q7_9BACT</name>
<keyword evidence="6" id="KW-0464">Manganese</keyword>
<dbReference type="NCBIfam" id="TIGR00633">
    <property type="entry name" value="xth"/>
    <property type="match status" value="1"/>
</dbReference>
<protein>
    <submittedName>
        <fullName evidence="9">Exodeoxyribonuclease III</fullName>
    </submittedName>
</protein>
<dbReference type="GO" id="GO:0003677">
    <property type="term" value="F:DNA binding"/>
    <property type="evidence" value="ECO:0007669"/>
    <property type="project" value="InterPro"/>
</dbReference>
<proteinExistence type="inferred from homology"/>
<feature type="site" description="Interaction with DNA substrate" evidence="7">
    <location>
        <position position="242"/>
    </location>
</feature>
<dbReference type="Proteomes" id="UP000176404">
    <property type="component" value="Unassembled WGS sequence"/>
</dbReference>
<dbReference type="GO" id="GO:0003906">
    <property type="term" value="F:DNA-(apurinic or apyrimidinic site) endonuclease activity"/>
    <property type="evidence" value="ECO:0007669"/>
    <property type="project" value="TreeGrafter"/>
</dbReference>
<dbReference type="Pfam" id="PF03372">
    <property type="entry name" value="Exo_endo_phos"/>
    <property type="match status" value="1"/>
</dbReference>
<evidence type="ECO:0000256" key="6">
    <source>
        <dbReference type="PIRSR" id="PIRSR604808-2"/>
    </source>
</evidence>
<dbReference type="InterPro" id="IPR004808">
    <property type="entry name" value="AP_endonuc_1"/>
</dbReference>
<dbReference type="GO" id="GO:0008081">
    <property type="term" value="F:phosphoric diester hydrolase activity"/>
    <property type="evidence" value="ECO:0007669"/>
    <property type="project" value="TreeGrafter"/>
</dbReference>
<feature type="binding site" evidence="6">
    <location>
        <position position="145"/>
    </location>
    <ligand>
        <name>Mg(2+)</name>
        <dbReference type="ChEBI" id="CHEBI:18420"/>
        <label>1</label>
    </ligand>
</feature>
<feature type="domain" description="Endonuclease/exonuclease/phosphatase" evidence="8">
    <location>
        <begin position="4"/>
        <end position="242"/>
    </location>
</feature>
<dbReference type="GO" id="GO:0008311">
    <property type="term" value="F:double-stranded DNA 3'-5' DNA exonuclease activity"/>
    <property type="evidence" value="ECO:0007669"/>
    <property type="project" value="TreeGrafter"/>
</dbReference>
<dbReference type="SUPFAM" id="SSF56219">
    <property type="entry name" value="DNase I-like"/>
    <property type="match status" value="1"/>
</dbReference>
<comment type="cofactor">
    <cofactor evidence="6">
        <name>Mg(2+)</name>
        <dbReference type="ChEBI" id="CHEBI:18420"/>
    </cofactor>
    <cofactor evidence="6">
        <name>Mn(2+)</name>
        <dbReference type="ChEBI" id="CHEBI:29035"/>
    </cofactor>
    <text evidence="6">Probably binds two magnesium or manganese ions per subunit.</text>
</comment>
<evidence type="ECO:0000256" key="7">
    <source>
        <dbReference type="PIRSR" id="PIRSR604808-3"/>
    </source>
</evidence>
<evidence type="ECO:0000256" key="1">
    <source>
        <dbReference type="ARBA" id="ARBA00007092"/>
    </source>
</evidence>
<evidence type="ECO:0000256" key="5">
    <source>
        <dbReference type="PIRSR" id="PIRSR604808-1"/>
    </source>
</evidence>
<dbReference type="AlphaFoldDB" id="A0A1F8B9Q7"/>
<evidence type="ECO:0000256" key="2">
    <source>
        <dbReference type="ARBA" id="ARBA00022723"/>
    </source>
</evidence>
<feature type="site" description="Important for catalytic activity" evidence="7">
    <location>
        <position position="216"/>
    </location>
</feature>
<dbReference type="GO" id="GO:0006284">
    <property type="term" value="P:base-excision repair"/>
    <property type="evidence" value="ECO:0007669"/>
    <property type="project" value="TreeGrafter"/>
</dbReference>
<organism evidence="9 10">
    <name type="scientific">Candidatus Woesebacteria bacterium RIFCSPLOWO2_01_FULL_39_10b</name>
    <dbReference type="NCBI Taxonomy" id="1802517"/>
    <lineage>
        <taxon>Bacteria</taxon>
        <taxon>Candidatus Woeseibacteriota</taxon>
    </lineage>
</organism>
<comment type="caution">
    <text evidence="9">The sequence shown here is derived from an EMBL/GenBank/DDBJ whole genome shotgun (WGS) entry which is preliminary data.</text>
</comment>
<feature type="binding site" evidence="6">
    <location>
        <position position="7"/>
    </location>
    <ligand>
        <name>Mg(2+)</name>
        <dbReference type="ChEBI" id="CHEBI:18420"/>
        <label>1</label>
    </ligand>
</feature>
<dbReference type="PROSITE" id="PS00726">
    <property type="entry name" value="AP_NUCLEASE_F1_1"/>
    <property type="match status" value="1"/>
</dbReference>